<dbReference type="SUPFAM" id="SSF56954">
    <property type="entry name" value="Outer membrane efflux proteins (OEP)"/>
    <property type="match status" value="1"/>
</dbReference>
<keyword evidence="10" id="KW-1185">Reference proteome</keyword>
<dbReference type="GO" id="GO:0015562">
    <property type="term" value="F:efflux transmembrane transporter activity"/>
    <property type="evidence" value="ECO:0007669"/>
    <property type="project" value="InterPro"/>
</dbReference>
<keyword evidence="8" id="KW-0732">Signal</keyword>
<feature type="signal peptide" evidence="8">
    <location>
        <begin position="1"/>
        <end position="26"/>
    </location>
</feature>
<evidence type="ECO:0000313" key="9">
    <source>
        <dbReference type="EMBL" id="TFD95557.1"/>
    </source>
</evidence>
<dbReference type="PANTHER" id="PTHR30026:SF20">
    <property type="entry name" value="OUTER MEMBRANE PROTEIN TOLC"/>
    <property type="match status" value="1"/>
</dbReference>
<dbReference type="RefSeq" id="WP_087880863.1">
    <property type="nucleotide sequence ID" value="NZ_JAWZLG010000027.1"/>
</dbReference>
<dbReference type="PANTHER" id="PTHR30026">
    <property type="entry name" value="OUTER MEMBRANE PROTEIN TOLC"/>
    <property type="match status" value="1"/>
</dbReference>
<comment type="subcellular location">
    <subcellularLocation>
        <location evidence="1">Cell outer membrane</location>
    </subcellularLocation>
</comment>
<dbReference type="GO" id="GO:0015288">
    <property type="term" value="F:porin activity"/>
    <property type="evidence" value="ECO:0007669"/>
    <property type="project" value="TreeGrafter"/>
</dbReference>
<keyword evidence="5" id="KW-0812">Transmembrane</keyword>
<dbReference type="InterPro" id="IPR003423">
    <property type="entry name" value="OMP_efflux"/>
</dbReference>
<evidence type="ECO:0000256" key="2">
    <source>
        <dbReference type="ARBA" id="ARBA00007613"/>
    </source>
</evidence>
<name>A0A4Y8KZY2_9BACT</name>
<evidence type="ECO:0000256" key="5">
    <source>
        <dbReference type="ARBA" id="ARBA00022692"/>
    </source>
</evidence>
<sequence>MKQIPKKYKILSLTLFLSALTGLMTAQTSIKSLDECIQYALSNNLMLKSGKVSIEKAKDMQGTAFNIEKTGISISQDPTSGGSPDNSISISQSFEFPTIYGARKNLLKAETNLEKNNYEVTKNELIKEVTSTYYTLVFAKKNINILLEQDSIYSKFLFLANAKFKAGESGRLEQMNAQRVYNENKIELQKAQKTYNSIQLSLQRWLNCDEWIEPREDDLSILNGDPVLNEFNGLNTPYNKVLESKREISEKNLSIAKQGFLPNFNFSLSNQMVIKGFNPYDVDRSRYDKGNFMGFEVGVSVPLFFWEQKSKTKAARREVEIARIEQEDALLSMQKQYRTFLNDYYKAKDALDYYRTAGIQQADDISRISQISYEKGEINYIEYIQNLKSAVEIQLQFANAVNDYNQAVILLNYLQGKTNSL</sequence>
<keyword evidence="3" id="KW-0813">Transport</keyword>
<reference evidence="9 10" key="1">
    <citation type="submission" date="2019-03" db="EMBL/GenBank/DDBJ databases">
        <title>San Antonio Military Medical Center submission to MRSN (WRAIR), pending publication.</title>
        <authorList>
            <person name="Blyth D.M."/>
            <person name="Mccarthy S.L."/>
            <person name="Schall S.E."/>
            <person name="Stam J.A."/>
            <person name="Ong A.C."/>
            <person name="Mcgann P.T."/>
        </authorList>
    </citation>
    <scope>NUCLEOTIDE SEQUENCE [LARGE SCALE GENOMIC DNA]</scope>
    <source>
        <strain evidence="9 10">MRSN571793</strain>
    </source>
</reference>
<evidence type="ECO:0000256" key="8">
    <source>
        <dbReference type="SAM" id="SignalP"/>
    </source>
</evidence>
<dbReference type="Proteomes" id="UP000297861">
    <property type="component" value="Unassembled WGS sequence"/>
</dbReference>
<evidence type="ECO:0000256" key="7">
    <source>
        <dbReference type="ARBA" id="ARBA00023237"/>
    </source>
</evidence>
<dbReference type="OrthoDB" id="1522622at2"/>
<dbReference type="EMBL" id="SOML01000007">
    <property type="protein sequence ID" value="TFD95557.1"/>
    <property type="molecule type" value="Genomic_DNA"/>
</dbReference>
<feature type="chain" id="PRO_5021246594" evidence="8">
    <location>
        <begin position="27"/>
        <end position="421"/>
    </location>
</feature>
<evidence type="ECO:0000256" key="3">
    <source>
        <dbReference type="ARBA" id="ARBA00022448"/>
    </source>
</evidence>
<gene>
    <name evidence="9" type="ORF">E2605_11990</name>
</gene>
<evidence type="ECO:0000256" key="1">
    <source>
        <dbReference type="ARBA" id="ARBA00004442"/>
    </source>
</evidence>
<comment type="similarity">
    <text evidence="2">Belongs to the outer membrane factor (OMF) (TC 1.B.17) family.</text>
</comment>
<proteinExistence type="inferred from homology"/>
<dbReference type="Gene3D" id="1.20.1600.10">
    <property type="entry name" value="Outer membrane efflux proteins (OEP)"/>
    <property type="match status" value="1"/>
</dbReference>
<accession>A0A4Y8KZY2</accession>
<evidence type="ECO:0000256" key="6">
    <source>
        <dbReference type="ARBA" id="ARBA00023136"/>
    </source>
</evidence>
<keyword evidence="6" id="KW-0472">Membrane</keyword>
<dbReference type="STRING" id="1121485.GCA_000426485_03244"/>
<organism evidence="9 10">
    <name type="scientific">Dysgonomonas capnocytophagoides</name>
    <dbReference type="NCBI Taxonomy" id="45254"/>
    <lineage>
        <taxon>Bacteria</taxon>
        <taxon>Pseudomonadati</taxon>
        <taxon>Bacteroidota</taxon>
        <taxon>Bacteroidia</taxon>
        <taxon>Bacteroidales</taxon>
        <taxon>Dysgonomonadaceae</taxon>
        <taxon>Dysgonomonas</taxon>
    </lineage>
</organism>
<evidence type="ECO:0000256" key="4">
    <source>
        <dbReference type="ARBA" id="ARBA00022452"/>
    </source>
</evidence>
<dbReference type="GO" id="GO:0009279">
    <property type="term" value="C:cell outer membrane"/>
    <property type="evidence" value="ECO:0007669"/>
    <property type="project" value="UniProtKB-SubCell"/>
</dbReference>
<dbReference type="Pfam" id="PF02321">
    <property type="entry name" value="OEP"/>
    <property type="match status" value="1"/>
</dbReference>
<protein>
    <submittedName>
        <fullName evidence="9">TolC family protein</fullName>
    </submittedName>
</protein>
<dbReference type="GO" id="GO:1990281">
    <property type="term" value="C:efflux pump complex"/>
    <property type="evidence" value="ECO:0007669"/>
    <property type="project" value="TreeGrafter"/>
</dbReference>
<keyword evidence="4" id="KW-1134">Transmembrane beta strand</keyword>
<dbReference type="InterPro" id="IPR051906">
    <property type="entry name" value="TolC-like"/>
</dbReference>
<comment type="caution">
    <text evidence="9">The sequence shown here is derived from an EMBL/GenBank/DDBJ whole genome shotgun (WGS) entry which is preliminary data.</text>
</comment>
<keyword evidence="7" id="KW-0998">Cell outer membrane</keyword>
<evidence type="ECO:0000313" key="10">
    <source>
        <dbReference type="Proteomes" id="UP000297861"/>
    </source>
</evidence>
<dbReference type="AlphaFoldDB" id="A0A4Y8KZY2"/>